<dbReference type="Gene3D" id="2.60.40.10">
    <property type="entry name" value="Immunoglobulins"/>
    <property type="match status" value="2"/>
</dbReference>
<organism evidence="4 5">
    <name type="scientific">Exocentrus adspersus</name>
    <dbReference type="NCBI Taxonomy" id="1586481"/>
    <lineage>
        <taxon>Eukaryota</taxon>
        <taxon>Metazoa</taxon>
        <taxon>Ecdysozoa</taxon>
        <taxon>Arthropoda</taxon>
        <taxon>Hexapoda</taxon>
        <taxon>Insecta</taxon>
        <taxon>Pterygota</taxon>
        <taxon>Neoptera</taxon>
        <taxon>Endopterygota</taxon>
        <taxon>Coleoptera</taxon>
        <taxon>Polyphaga</taxon>
        <taxon>Cucujiformia</taxon>
        <taxon>Chrysomeloidea</taxon>
        <taxon>Cerambycidae</taxon>
        <taxon>Lamiinae</taxon>
        <taxon>Acanthocinini</taxon>
        <taxon>Exocentrus</taxon>
    </lineage>
</organism>
<dbReference type="PANTHER" id="PTHR21261:SF2">
    <property type="entry name" value="GH04238P-RELATED"/>
    <property type="match status" value="1"/>
</dbReference>
<evidence type="ECO:0000313" key="5">
    <source>
        <dbReference type="Proteomes" id="UP001159042"/>
    </source>
</evidence>
<evidence type="ECO:0000313" key="4">
    <source>
        <dbReference type="EMBL" id="KAJ8922099.1"/>
    </source>
</evidence>
<keyword evidence="1" id="KW-0472">Membrane</keyword>
<dbReference type="PROSITE" id="PS50835">
    <property type="entry name" value="IG_LIKE"/>
    <property type="match status" value="1"/>
</dbReference>
<dbReference type="Proteomes" id="UP001159042">
    <property type="component" value="Unassembled WGS sequence"/>
</dbReference>
<dbReference type="InterPro" id="IPR013783">
    <property type="entry name" value="Ig-like_fold"/>
</dbReference>
<gene>
    <name evidence="4" type="ORF">NQ315_004031</name>
</gene>
<reference evidence="4 5" key="1">
    <citation type="journal article" date="2023" name="Insect Mol. Biol.">
        <title>Genome sequencing provides insights into the evolution of gene families encoding plant cell wall-degrading enzymes in longhorned beetles.</title>
        <authorList>
            <person name="Shin N.R."/>
            <person name="Okamura Y."/>
            <person name="Kirsch R."/>
            <person name="Pauchet Y."/>
        </authorList>
    </citation>
    <scope>NUCLEOTIDE SEQUENCE [LARGE SCALE GENOMIC DNA]</scope>
    <source>
        <strain evidence="4">EAD_L_NR</strain>
    </source>
</reference>
<keyword evidence="5" id="KW-1185">Reference proteome</keyword>
<name>A0AAV8W6M7_9CUCU</name>
<comment type="caution">
    <text evidence="4">The sequence shown here is derived from an EMBL/GenBank/DDBJ whole genome shotgun (WGS) entry which is preliminary data.</text>
</comment>
<feature type="signal peptide" evidence="2">
    <location>
        <begin position="1"/>
        <end position="18"/>
    </location>
</feature>
<feature type="domain" description="Ig-like" evidence="3">
    <location>
        <begin position="20"/>
        <end position="135"/>
    </location>
</feature>
<dbReference type="SUPFAM" id="SSF48726">
    <property type="entry name" value="Immunoglobulin"/>
    <property type="match status" value="2"/>
</dbReference>
<dbReference type="InterPro" id="IPR003599">
    <property type="entry name" value="Ig_sub"/>
</dbReference>
<dbReference type="Pfam" id="PF08204">
    <property type="entry name" value="V-set_CD47"/>
    <property type="match status" value="1"/>
</dbReference>
<evidence type="ECO:0000259" key="3">
    <source>
        <dbReference type="PROSITE" id="PS50835"/>
    </source>
</evidence>
<dbReference type="InterPro" id="IPR036179">
    <property type="entry name" value="Ig-like_dom_sf"/>
</dbReference>
<accession>A0AAV8W6M7</accession>
<protein>
    <recommendedName>
        <fullName evidence="3">Ig-like domain-containing protein</fullName>
    </recommendedName>
</protein>
<dbReference type="AlphaFoldDB" id="A0AAV8W6M7"/>
<evidence type="ECO:0000256" key="2">
    <source>
        <dbReference type="SAM" id="SignalP"/>
    </source>
</evidence>
<keyword evidence="1" id="KW-1133">Transmembrane helix</keyword>
<feature type="transmembrane region" description="Helical" evidence="1">
    <location>
        <begin position="247"/>
        <end position="268"/>
    </location>
</feature>
<dbReference type="EMBL" id="JANEYG010000007">
    <property type="protein sequence ID" value="KAJ8922099.1"/>
    <property type="molecule type" value="Genomic_DNA"/>
</dbReference>
<keyword evidence="2" id="KW-0732">Signal</keyword>
<proteinExistence type="predicted"/>
<dbReference type="InterPro" id="IPR013270">
    <property type="entry name" value="CD47_Vset"/>
</dbReference>
<feature type="chain" id="PRO_5043978732" description="Ig-like domain-containing protein" evidence="2">
    <location>
        <begin position="19"/>
        <end position="269"/>
    </location>
</feature>
<dbReference type="SMART" id="SM00409">
    <property type="entry name" value="IG"/>
    <property type="match status" value="1"/>
</dbReference>
<keyword evidence="1" id="KW-0812">Transmembrane</keyword>
<evidence type="ECO:0000256" key="1">
    <source>
        <dbReference type="SAM" id="Phobius"/>
    </source>
</evidence>
<dbReference type="PANTHER" id="PTHR21261">
    <property type="entry name" value="BEAT PROTEIN"/>
    <property type="match status" value="1"/>
</dbReference>
<sequence length="269" mass="30208">MDKLASLIFICSFCCVSALINITELKGPDSIEYGSTEEIILDCNFEAEKERDLEVKWFYNGDTEVVYQWVPDSHKPGYAMGRLKGRIDLDYSATNDSNTRYRALKIFNVTTDLTGNYTCKVSSFDSEDSETKQLIIYTPARSGLDLVLLEEDQTVICTVYGVFPKPELKLYLTGENDTKLDVDEITVNNTQAYQEDPDNGSYNVTIVHYFPNLTSFSDNIDIVCELTIPGTDYFLSKSVTYHTESSAVIHSPGVIVSTIFATAFLLLCK</sequence>
<dbReference type="InterPro" id="IPR007110">
    <property type="entry name" value="Ig-like_dom"/>
</dbReference>